<dbReference type="InterPro" id="IPR001828">
    <property type="entry name" value="ANF_lig-bd_rcpt"/>
</dbReference>
<evidence type="ECO:0000256" key="4">
    <source>
        <dbReference type="ARBA" id="ARBA00022989"/>
    </source>
</evidence>
<keyword evidence="4 10" id="KW-1133">Transmembrane helix</keyword>
<evidence type="ECO:0000313" key="12">
    <source>
        <dbReference type="EMBL" id="KAK6165175.1"/>
    </source>
</evidence>
<evidence type="ECO:0000313" key="13">
    <source>
        <dbReference type="Proteomes" id="UP001347796"/>
    </source>
</evidence>
<evidence type="ECO:0000256" key="5">
    <source>
        <dbReference type="ARBA" id="ARBA00023040"/>
    </source>
</evidence>
<reference evidence="12 13" key="1">
    <citation type="submission" date="2024-01" db="EMBL/GenBank/DDBJ databases">
        <title>The genome of the rayed Mediterranean limpet Patella caerulea (Linnaeus, 1758).</title>
        <authorList>
            <person name="Anh-Thu Weber A."/>
            <person name="Halstead-Nussloch G."/>
        </authorList>
    </citation>
    <scope>NUCLEOTIDE SEQUENCE [LARGE SCALE GENOMIC DNA]</scope>
    <source>
        <strain evidence="12">AATW-2023a</strain>
        <tissue evidence="12">Whole specimen</tissue>
    </source>
</reference>
<feature type="transmembrane region" description="Helical" evidence="10">
    <location>
        <begin position="551"/>
        <end position="577"/>
    </location>
</feature>
<feature type="transmembrane region" description="Helical" evidence="10">
    <location>
        <begin position="711"/>
        <end position="732"/>
    </location>
</feature>
<evidence type="ECO:0000256" key="9">
    <source>
        <dbReference type="ARBA" id="ARBA00023224"/>
    </source>
</evidence>
<dbReference type="CDD" id="cd06362">
    <property type="entry name" value="PBP1_mGluR"/>
    <property type="match status" value="1"/>
</dbReference>
<dbReference type="PROSITE" id="PS50259">
    <property type="entry name" value="G_PROTEIN_RECEP_F3_4"/>
    <property type="match status" value="1"/>
</dbReference>
<dbReference type="PRINTS" id="PR01176">
    <property type="entry name" value="GABABRECEPTR"/>
</dbReference>
<keyword evidence="8" id="KW-0325">Glycoprotein</keyword>
<keyword evidence="2" id="KW-1003">Cell membrane</keyword>
<organism evidence="12 13">
    <name type="scientific">Patella caerulea</name>
    <name type="common">Rayed Mediterranean limpet</name>
    <dbReference type="NCBI Taxonomy" id="87958"/>
    <lineage>
        <taxon>Eukaryota</taxon>
        <taxon>Metazoa</taxon>
        <taxon>Spiralia</taxon>
        <taxon>Lophotrochozoa</taxon>
        <taxon>Mollusca</taxon>
        <taxon>Gastropoda</taxon>
        <taxon>Patellogastropoda</taxon>
        <taxon>Patelloidea</taxon>
        <taxon>Patellidae</taxon>
        <taxon>Patella</taxon>
    </lineage>
</organism>
<feature type="transmembrane region" description="Helical" evidence="10">
    <location>
        <begin position="744"/>
        <end position="766"/>
    </location>
</feature>
<feature type="transmembrane region" description="Helical" evidence="10">
    <location>
        <begin position="772"/>
        <end position="795"/>
    </location>
</feature>
<comment type="caution">
    <text evidence="12">The sequence shown here is derived from an EMBL/GenBank/DDBJ whole genome shotgun (WGS) entry which is preliminary data.</text>
</comment>
<dbReference type="PANTHER" id="PTHR24060">
    <property type="entry name" value="METABOTROPIC GLUTAMATE RECEPTOR"/>
    <property type="match status" value="1"/>
</dbReference>
<proteinExistence type="predicted"/>
<dbReference type="PRINTS" id="PR00248">
    <property type="entry name" value="GPCRMGR"/>
</dbReference>
<dbReference type="Gene3D" id="3.40.50.2300">
    <property type="match status" value="2"/>
</dbReference>
<dbReference type="InterPro" id="IPR017978">
    <property type="entry name" value="GPCR_3_C"/>
</dbReference>
<keyword evidence="13" id="KW-1185">Reference proteome</keyword>
<dbReference type="Pfam" id="PF01094">
    <property type="entry name" value="ANF_receptor"/>
    <property type="match status" value="1"/>
</dbReference>
<dbReference type="Gene3D" id="2.10.50.30">
    <property type="entry name" value="GPCR, family 3, nine cysteines domain"/>
    <property type="match status" value="1"/>
</dbReference>
<dbReference type="Pfam" id="PF00003">
    <property type="entry name" value="7tm_3"/>
    <property type="match status" value="1"/>
</dbReference>
<dbReference type="EMBL" id="JAZGQO010000025">
    <property type="protein sequence ID" value="KAK6165175.1"/>
    <property type="molecule type" value="Genomic_DNA"/>
</dbReference>
<dbReference type="InterPro" id="IPR038550">
    <property type="entry name" value="GPCR_3_9-Cys_sf"/>
</dbReference>
<feature type="domain" description="G-protein coupled receptors family 3 profile" evidence="11">
    <location>
        <begin position="552"/>
        <end position="801"/>
    </location>
</feature>
<dbReference type="InterPro" id="IPR028082">
    <property type="entry name" value="Peripla_BP_I"/>
</dbReference>
<dbReference type="InterPro" id="IPR000337">
    <property type="entry name" value="GPCR_3"/>
</dbReference>
<evidence type="ECO:0000256" key="6">
    <source>
        <dbReference type="ARBA" id="ARBA00023136"/>
    </source>
</evidence>
<evidence type="ECO:0000256" key="7">
    <source>
        <dbReference type="ARBA" id="ARBA00023170"/>
    </source>
</evidence>
<sequence length="877" mass="98523">MLLVVDAHIRYLPGLPPVYQRHGDLTLGIVVPVHQYDADLICSSSIRELGSLQRVEAMVFAIDEINSNSSILPNHTLGFKLLDDCSKDTTALVRTLHFIQRTDNETYGSDNLAAYHVAGVIGSESSRNSVQMADMLSIFKVPMLSYISTSPVLSDKNVYPYFSRMVPSDVLQAKAMVDMLNHFRWTYISVVYAEGSYGTMGFQAVKKRVEESGSCLAVTREMRQSFTDKDYDHIIKELLDTRRAKVVIVFSPLSQARKLLKSAERNHATGNFTWIGSDAWGRNIQDYNGIEKAAVGALTFKFYSPAVEKFDNHFKYLTASNASQNPWIKEFISAHFKCSFNDSATVSKCNNSMNFVPGYKPEITVSLVMDAVYAYARALHNIISTCGEAMTSPQDCVNGDIMVKTLRNITFEGAHGDVGFDEFGDGEATYELQNFQFVNNTYSLQSVGYWDSSKKTFTEFHPNEIRWNTADFKSPVSTCSDPCDTGYQAVVTQPHCCWYCQKCRDNERTVMREGLAKCEICPKAGNFTWPDAENKTQCELIPPTIVSVNDFTGVLIVAFAIFTFLITIVTTVLYVLNNKERLIKASSRELSYLILGGVFISSIIVTLFLVSPTDAICTVTDFGFHMSFTFSYGPLLVKTNRIYRIFTSGKKSKKRPPFIDSKYQIIFAVVTILIQIIIVTVSTIIHPPIAVTQMPSLAEPYVEITCKIPEVGFLCSLVYNLMLVLMCTFHAVKTRKLPDNFNESKFISFCVYTTIVLWIAFIPTYFTTTKTTYRAMFLSLAMLANSLVTIFFLFLPKLYALYRVSVEKQHVAAATSTLRTVTNDNRRLSNLPKPNGIQVVGSAKIKLPSLVSTGEEAVAHWWLLKEPSVFFNDERCE</sequence>
<evidence type="ECO:0000256" key="3">
    <source>
        <dbReference type="ARBA" id="ARBA00022692"/>
    </source>
</evidence>
<keyword evidence="9" id="KW-0807">Transducer</keyword>
<name>A0AAN8G3B9_PATCE</name>
<keyword evidence="5" id="KW-0297">G-protein coupled receptor</keyword>
<gene>
    <name evidence="12" type="ORF">SNE40_023618</name>
</gene>
<evidence type="ECO:0000256" key="10">
    <source>
        <dbReference type="SAM" id="Phobius"/>
    </source>
</evidence>
<keyword evidence="6 10" id="KW-0472">Membrane</keyword>
<dbReference type="CDD" id="cd13953">
    <property type="entry name" value="7tm_classC_mGluR-like"/>
    <property type="match status" value="1"/>
</dbReference>
<dbReference type="GO" id="GO:0005886">
    <property type="term" value="C:plasma membrane"/>
    <property type="evidence" value="ECO:0007669"/>
    <property type="project" value="UniProtKB-SubCell"/>
</dbReference>
<keyword evidence="7" id="KW-0675">Receptor</keyword>
<dbReference type="Proteomes" id="UP001347796">
    <property type="component" value="Unassembled WGS sequence"/>
</dbReference>
<feature type="transmembrane region" description="Helical" evidence="10">
    <location>
        <begin position="664"/>
        <end position="691"/>
    </location>
</feature>
<protein>
    <recommendedName>
        <fullName evidence="11">G-protein coupled receptors family 3 profile domain-containing protein</fullName>
    </recommendedName>
</protein>
<dbReference type="GO" id="GO:0004930">
    <property type="term" value="F:G protein-coupled receptor activity"/>
    <property type="evidence" value="ECO:0007669"/>
    <property type="project" value="UniProtKB-KW"/>
</dbReference>
<dbReference type="AlphaFoldDB" id="A0AAN8G3B9"/>
<accession>A0AAN8G3B9</accession>
<dbReference type="InterPro" id="IPR050726">
    <property type="entry name" value="mGluR"/>
</dbReference>
<dbReference type="FunFam" id="3.40.50.2300:FF:000145">
    <property type="entry name" value="Glutamate receptor, metabotropic"/>
    <property type="match status" value="1"/>
</dbReference>
<keyword evidence="3 10" id="KW-0812">Transmembrane</keyword>
<evidence type="ECO:0000256" key="8">
    <source>
        <dbReference type="ARBA" id="ARBA00023180"/>
    </source>
</evidence>
<evidence type="ECO:0000259" key="11">
    <source>
        <dbReference type="PROSITE" id="PS50259"/>
    </source>
</evidence>
<evidence type="ECO:0000256" key="1">
    <source>
        <dbReference type="ARBA" id="ARBA00004651"/>
    </source>
</evidence>
<feature type="transmembrane region" description="Helical" evidence="10">
    <location>
        <begin position="589"/>
        <end position="610"/>
    </location>
</feature>
<evidence type="ECO:0000256" key="2">
    <source>
        <dbReference type="ARBA" id="ARBA00022475"/>
    </source>
</evidence>
<feature type="transmembrane region" description="Helical" evidence="10">
    <location>
        <begin position="622"/>
        <end position="643"/>
    </location>
</feature>
<comment type="subcellular location">
    <subcellularLocation>
        <location evidence="1">Cell membrane</location>
        <topology evidence="1">Multi-pass membrane protein</topology>
    </subcellularLocation>
</comment>
<dbReference type="SUPFAM" id="SSF53822">
    <property type="entry name" value="Periplasmic binding protein-like I"/>
    <property type="match status" value="1"/>
</dbReference>